<reference evidence="3" key="1">
    <citation type="journal article" date="2005" name="Nature">
        <title>The map-based sequence of the rice genome.</title>
        <authorList>
            <consortium name="International rice genome sequencing project (IRGSP)"/>
            <person name="Matsumoto T."/>
            <person name="Wu J."/>
            <person name="Kanamori H."/>
            <person name="Katayose Y."/>
            <person name="Fujisawa M."/>
            <person name="Namiki N."/>
            <person name="Mizuno H."/>
            <person name="Yamamoto K."/>
            <person name="Antonio B.A."/>
            <person name="Baba T."/>
            <person name="Sakata K."/>
            <person name="Nagamura Y."/>
            <person name="Aoki H."/>
            <person name="Arikawa K."/>
            <person name="Arita K."/>
            <person name="Bito T."/>
            <person name="Chiden Y."/>
            <person name="Fujitsuka N."/>
            <person name="Fukunaka R."/>
            <person name="Hamada M."/>
            <person name="Harada C."/>
            <person name="Hayashi A."/>
            <person name="Hijishita S."/>
            <person name="Honda M."/>
            <person name="Hosokawa S."/>
            <person name="Ichikawa Y."/>
            <person name="Idonuma A."/>
            <person name="Iijima M."/>
            <person name="Ikeda M."/>
            <person name="Ikeno M."/>
            <person name="Ito K."/>
            <person name="Ito S."/>
            <person name="Ito T."/>
            <person name="Ito Y."/>
            <person name="Ito Y."/>
            <person name="Iwabuchi A."/>
            <person name="Kamiya K."/>
            <person name="Karasawa W."/>
            <person name="Kurita K."/>
            <person name="Katagiri S."/>
            <person name="Kikuta A."/>
            <person name="Kobayashi H."/>
            <person name="Kobayashi N."/>
            <person name="Machita K."/>
            <person name="Maehara T."/>
            <person name="Masukawa M."/>
            <person name="Mizubayashi T."/>
            <person name="Mukai Y."/>
            <person name="Nagasaki H."/>
            <person name="Nagata Y."/>
            <person name="Naito S."/>
            <person name="Nakashima M."/>
            <person name="Nakama Y."/>
            <person name="Nakamichi Y."/>
            <person name="Nakamura M."/>
            <person name="Meguro A."/>
            <person name="Negishi M."/>
            <person name="Ohta I."/>
            <person name="Ohta T."/>
            <person name="Okamoto M."/>
            <person name="Ono N."/>
            <person name="Saji S."/>
            <person name="Sakaguchi M."/>
            <person name="Sakai K."/>
            <person name="Shibata M."/>
            <person name="Shimokawa T."/>
            <person name="Song J."/>
            <person name="Takazaki Y."/>
            <person name="Terasawa K."/>
            <person name="Tsugane M."/>
            <person name="Tsuji K."/>
            <person name="Ueda S."/>
            <person name="Waki K."/>
            <person name="Yamagata H."/>
            <person name="Yamamoto M."/>
            <person name="Yamamoto S."/>
            <person name="Yamane H."/>
            <person name="Yoshiki S."/>
            <person name="Yoshihara R."/>
            <person name="Yukawa K."/>
            <person name="Zhong H."/>
            <person name="Yano M."/>
            <person name="Yuan Q."/>
            <person name="Ouyang S."/>
            <person name="Liu J."/>
            <person name="Jones K.M."/>
            <person name="Gansberger K."/>
            <person name="Moffat K."/>
            <person name="Hill J."/>
            <person name="Bera J."/>
            <person name="Fadrosh D."/>
            <person name="Jin S."/>
            <person name="Johri S."/>
            <person name="Kim M."/>
            <person name="Overton L."/>
            <person name="Reardon M."/>
            <person name="Tsitrin T."/>
            <person name="Vuong H."/>
            <person name="Weaver B."/>
            <person name="Ciecko A."/>
            <person name="Tallon L."/>
            <person name="Jackson J."/>
            <person name="Pai G."/>
            <person name="Aken S.V."/>
            <person name="Utterback T."/>
            <person name="Reidmuller S."/>
            <person name="Feldblyum T."/>
            <person name="Hsiao J."/>
            <person name="Zismann V."/>
            <person name="Iobst S."/>
            <person name="de Vazeille A.R."/>
            <person name="Buell C.R."/>
            <person name="Ying K."/>
            <person name="Li Y."/>
            <person name="Lu T."/>
            <person name="Huang Y."/>
            <person name="Zhao Q."/>
            <person name="Feng Q."/>
            <person name="Zhang L."/>
            <person name="Zhu J."/>
            <person name="Weng Q."/>
            <person name="Mu J."/>
            <person name="Lu Y."/>
            <person name="Fan D."/>
            <person name="Liu Y."/>
            <person name="Guan J."/>
            <person name="Zhang Y."/>
            <person name="Yu S."/>
            <person name="Liu X."/>
            <person name="Zhang Y."/>
            <person name="Hong G."/>
            <person name="Han B."/>
            <person name="Choisne N."/>
            <person name="Demange N."/>
            <person name="Orjeda G."/>
            <person name="Samain S."/>
            <person name="Cattolico L."/>
            <person name="Pelletier E."/>
            <person name="Couloux A."/>
            <person name="Segurens B."/>
            <person name="Wincker P."/>
            <person name="D'Hont A."/>
            <person name="Scarpelli C."/>
            <person name="Weissenbach J."/>
            <person name="Salanoubat M."/>
            <person name="Quetier F."/>
            <person name="Yu Y."/>
            <person name="Kim H.R."/>
            <person name="Rambo T."/>
            <person name="Currie J."/>
            <person name="Collura K."/>
            <person name="Luo M."/>
            <person name="Yang T."/>
            <person name="Ammiraju J.S.S."/>
            <person name="Engler F."/>
            <person name="Soderlund C."/>
            <person name="Wing R.A."/>
            <person name="Palmer L.E."/>
            <person name="de la Bastide M."/>
            <person name="Spiegel L."/>
            <person name="Nascimento L."/>
            <person name="Zutavern T."/>
            <person name="O'Shaughnessy A."/>
            <person name="Dike S."/>
            <person name="Dedhia N."/>
            <person name="Preston R."/>
            <person name="Balija V."/>
            <person name="McCombie W.R."/>
            <person name="Chow T."/>
            <person name="Chen H."/>
            <person name="Chung M."/>
            <person name="Chen C."/>
            <person name="Shaw J."/>
            <person name="Wu H."/>
            <person name="Hsiao K."/>
            <person name="Chao Y."/>
            <person name="Chu M."/>
            <person name="Cheng C."/>
            <person name="Hour A."/>
            <person name="Lee P."/>
            <person name="Lin S."/>
            <person name="Lin Y."/>
            <person name="Liou J."/>
            <person name="Liu S."/>
            <person name="Hsing Y."/>
            <person name="Raghuvanshi S."/>
            <person name="Mohanty A."/>
            <person name="Bharti A.K."/>
            <person name="Gaur A."/>
            <person name="Gupta V."/>
            <person name="Kumar D."/>
            <person name="Ravi V."/>
            <person name="Vij S."/>
            <person name="Kapur A."/>
            <person name="Khurana P."/>
            <person name="Khurana P."/>
            <person name="Khurana J.P."/>
            <person name="Tyagi A.K."/>
            <person name="Gaikwad K."/>
            <person name="Singh A."/>
            <person name="Dalal V."/>
            <person name="Srivastava S."/>
            <person name="Dixit A."/>
            <person name="Pal A.K."/>
            <person name="Ghazi I.A."/>
            <person name="Yadav M."/>
            <person name="Pandit A."/>
            <person name="Bhargava A."/>
            <person name="Sureshbabu K."/>
            <person name="Batra K."/>
            <person name="Sharma T.R."/>
            <person name="Mohapatra T."/>
            <person name="Singh N.K."/>
            <person name="Messing J."/>
            <person name="Nelson A.B."/>
            <person name="Fuks G."/>
            <person name="Kavchok S."/>
            <person name="Keizer G."/>
            <person name="Linton E."/>
            <person name="Llaca V."/>
            <person name="Song R."/>
            <person name="Tanyolac B."/>
            <person name="Young S."/>
            <person name="Ho-Il K."/>
            <person name="Hahn J.H."/>
            <person name="Sangsakoo G."/>
            <person name="Vanavichit A."/>
            <person name="de Mattos Luiz.A.T."/>
            <person name="Zimmer P.D."/>
            <person name="Malone G."/>
            <person name="Dellagostin O."/>
            <person name="de Oliveira A.C."/>
            <person name="Bevan M."/>
            <person name="Bancroft I."/>
            <person name="Minx P."/>
            <person name="Cordum H."/>
            <person name="Wilson R."/>
            <person name="Cheng Z."/>
            <person name="Jin W."/>
            <person name="Jiang J."/>
            <person name="Leong S.A."/>
            <person name="Iwama H."/>
            <person name="Gojobori T."/>
            <person name="Itoh T."/>
            <person name="Niimura Y."/>
            <person name="Fujii Y."/>
            <person name="Habara T."/>
            <person name="Sakai H."/>
            <person name="Sato Y."/>
            <person name="Wilson G."/>
            <person name="Kumar K."/>
            <person name="McCouch S."/>
            <person name="Juretic N."/>
            <person name="Hoen D."/>
            <person name="Wright S."/>
            <person name="Bruskiewich R."/>
            <person name="Bureau T."/>
            <person name="Miyao A."/>
            <person name="Hirochika H."/>
            <person name="Nishikawa T."/>
            <person name="Kadowaki K."/>
            <person name="Sugiura M."/>
            <person name="Burr B."/>
            <person name="Sasaki T."/>
        </authorList>
    </citation>
    <scope>NUCLEOTIDE SEQUENCE [LARGE SCALE GENOMIC DNA]</scope>
    <source>
        <strain evidence="3">cv. Nipponbare</strain>
    </source>
</reference>
<evidence type="ECO:0000313" key="3">
    <source>
        <dbReference type="Proteomes" id="UP000059680"/>
    </source>
</evidence>
<name>A0A0P0W1I4_ORYSJ</name>
<dbReference type="Proteomes" id="UP000059680">
    <property type="component" value="Chromosome 3"/>
</dbReference>
<keyword evidence="1" id="KW-0732">Signal</keyword>
<sequence length="139" mass="15517">MATCMMAGEYGDRSFLWSHMHRGLCMLSWLRLTLGRLAALSRTYGVSFWKNQTPESREEAAGRCMRGSECTGKKKSEPCACTDQNPPRRAVLPKPAGGGADVIKPHPIGYVLVGQFDVRYSLLSKLIYIFHRVKYMAGS</sequence>
<reference evidence="2 3" key="3">
    <citation type="journal article" date="2013" name="Rice">
        <title>Improvement of the Oryza sativa Nipponbare reference genome using next generation sequence and optical map data.</title>
        <authorList>
            <person name="Kawahara Y."/>
            <person name="de la Bastide M."/>
            <person name="Hamilton J.P."/>
            <person name="Kanamori H."/>
            <person name="McCombie W.R."/>
            <person name="Ouyang S."/>
            <person name="Schwartz D.C."/>
            <person name="Tanaka T."/>
            <person name="Wu J."/>
            <person name="Zhou S."/>
            <person name="Childs K.L."/>
            <person name="Davidson R.M."/>
            <person name="Lin H."/>
            <person name="Quesada-Ocampo L."/>
            <person name="Vaillancourt B."/>
            <person name="Sakai H."/>
            <person name="Lee S.S."/>
            <person name="Kim J."/>
            <person name="Numa H."/>
            <person name="Itoh T."/>
            <person name="Buell C.R."/>
            <person name="Matsumoto T."/>
        </authorList>
    </citation>
    <scope>NUCLEOTIDE SEQUENCE [LARGE SCALE GENOMIC DNA]</scope>
    <source>
        <strain evidence="3">cv. Nipponbare</strain>
    </source>
</reference>
<feature type="chain" id="PRO_5006056531" evidence="1">
    <location>
        <begin position="36"/>
        <end position="139"/>
    </location>
</feature>
<dbReference type="EMBL" id="AP014959">
    <property type="protein sequence ID" value="BAS85518.1"/>
    <property type="molecule type" value="Genomic_DNA"/>
</dbReference>
<gene>
    <name evidence="2" type="ordered locus">Os03g0651201</name>
    <name evidence="2" type="ORF">OSNPB_030651201</name>
</gene>
<dbReference type="AlphaFoldDB" id="A0A0P0W1I4"/>
<dbReference type="InParanoid" id="A0A0P0W1I4"/>
<evidence type="ECO:0000313" key="2">
    <source>
        <dbReference type="EMBL" id="BAS85518.1"/>
    </source>
</evidence>
<keyword evidence="3" id="KW-1185">Reference proteome</keyword>
<accession>A0A0P0W1I4</accession>
<dbReference type="PaxDb" id="39947-A0A0P0W1I4"/>
<reference evidence="2 3" key="2">
    <citation type="journal article" date="2013" name="Plant Cell Physiol.">
        <title>Rice Annotation Project Database (RAP-DB): an integrative and interactive database for rice genomics.</title>
        <authorList>
            <person name="Sakai H."/>
            <person name="Lee S.S."/>
            <person name="Tanaka T."/>
            <person name="Numa H."/>
            <person name="Kim J."/>
            <person name="Kawahara Y."/>
            <person name="Wakimoto H."/>
            <person name="Yang C.C."/>
            <person name="Iwamoto M."/>
            <person name="Abe T."/>
            <person name="Yamada Y."/>
            <person name="Muto A."/>
            <person name="Inokuchi H."/>
            <person name="Ikemura T."/>
            <person name="Matsumoto T."/>
            <person name="Sasaki T."/>
            <person name="Itoh T."/>
        </authorList>
    </citation>
    <scope>NUCLEOTIDE SEQUENCE [LARGE SCALE GENOMIC DNA]</scope>
    <source>
        <strain evidence="3">cv. Nipponbare</strain>
    </source>
</reference>
<proteinExistence type="predicted"/>
<protein>
    <submittedName>
        <fullName evidence="2">Os03g0651201 protein</fullName>
    </submittedName>
</protein>
<feature type="signal peptide" evidence="1">
    <location>
        <begin position="1"/>
        <end position="35"/>
    </location>
</feature>
<evidence type="ECO:0000256" key="1">
    <source>
        <dbReference type="SAM" id="SignalP"/>
    </source>
</evidence>
<organism evidence="2 3">
    <name type="scientific">Oryza sativa subsp. japonica</name>
    <name type="common">Rice</name>
    <dbReference type="NCBI Taxonomy" id="39947"/>
    <lineage>
        <taxon>Eukaryota</taxon>
        <taxon>Viridiplantae</taxon>
        <taxon>Streptophyta</taxon>
        <taxon>Embryophyta</taxon>
        <taxon>Tracheophyta</taxon>
        <taxon>Spermatophyta</taxon>
        <taxon>Magnoliopsida</taxon>
        <taxon>Liliopsida</taxon>
        <taxon>Poales</taxon>
        <taxon>Poaceae</taxon>
        <taxon>BOP clade</taxon>
        <taxon>Oryzoideae</taxon>
        <taxon>Oryzeae</taxon>
        <taxon>Oryzinae</taxon>
        <taxon>Oryza</taxon>
        <taxon>Oryza sativa</taxon>
    </lineage>
</organism>
<dbReference type="Gramene" id="Os03t0651201-01">
    <property type="protein sequence ID" value="Os03t0651201-01"/>
    <property type="gene ID" value="Os03g0651201"/>
</dbReference>